<organism evidence="1">
    <name type="scientific">Lepeophtheirus salmonis</name>
    <name type="common">Salmon louse</name>
    <name type="synonym">Caligus salmonis</name>
    <dbReference type="NCBI Taxonomy" id="72036"/>
    <lineage>
        <taxon>Eukaryota</taxon>
        <taxon>Metazoa</taxon>
        <taxon>Ecdysozoa</taxon>
        <taxon>Arthropoda</taxon>
        <taxon>Crustacea</taxon>
        <taxon>Multicrustacea</taxon>
        <taxon>Hexanauplia</taxon>
        <taxon>Copepoda</taxon>
        <taxon>Siphonostomatoida</taxon>
        <taxon>Caligidae</taxon>
        <taxon>Lepeophtheirus</taxon>
    </lineage>
</organism>
<dbReference type="EMBL" id="HACA01032704">
    <property type="protein sequence ID" value="CDW50065.1"/>
    <property type="molecule type" value="Transcribed_RNA"/>
</dbReference>
<evidence type="ECO:0000313" key="1">
    <source>
        <dbReference type="EMBL" id="CDW50065.1"/>
    </source>
</evidence>
<sequence>MKLDLFGTANYFVSCAKYLRQKKKFRISSVVKFDALDLSDIKNIHSDSDKKKKLNQEE</sequence>
<protein>
    <submittedName>
        <fullName evidence="1">Uncharacterized protein</fullName>
    </submittedName>
</protein>
<accession>A0A0K2VI94</accession>
<feature type="non-terminal residue" evidence="1">
    <location>
        <position position="58"/>
    </location>
</feature>
<name>A0A0K2VI94_LEPSM</name>
<dbReference type="AlphaFoldDB" id="A0A0K2VI94"/>
<reference evidence="1" key="1">
    <citation type="submission" date="2014-05" db="EMBL/GenBank/DDBJ databases">
        <authorList>
            <person name="Chronopoulou M."/>
        </authorList>
    </citation>
    <scope>NUCLEOTIDE SEQUENCE</scope>
    <source>
        <tissue evidence="1">Whole organism</tissue>
    </source>
</reference>
<proteinExistence type="predicted"/>